<reference evidence="1 2" key="1">
    <citation type="submission" date="2016-12" db="EMBL/GenBank/DDBJ databases">
        <title>The genomes of Aspergillus section Nigri reveals drivers in fungal speciation.</title>
        <authorList>
            <consortium name="DOE Joint Genome Institute"/>
            <person name="Vesth T.C."/>
            <person name="Nybo J."/>
            <person name="Theobald S."/>
            <person name="Brandl J."/>
            <person name="Frisvad J.C."/>
            <person name="Nielsen K.F."/>
            <person name="Lyhne E.K."/>
            <person name="Kogle M.E."/>
            <person name="Kuo A."/>
            <person name="Riley R."/>
            <person name="Clum A."/>
            <person name="Nolan M."/>
            <person name="Lipzen A."/>
            <person name="Salamov A."/>
            <person name="Henrissat B."/>
            <person name="Wiebenga A."/>
            <person name="De Vries R.P."/>
            <person name="Grigoriev I.V."/>
            <person name="Mortensen U.H."/>
            <person name="Andersen M.R."/>
            <person name="Baker S.E."/>
        </authorList>
    </citation>
    <scope>NUCLEOTIDE SEQUENCE [LARGE SCALE GENOMIC DNA]</scope>
    <source>
        <strain evidence="1 2">IBT 23096</strain>
    </source>
</reference>
<proteinExistence type="predicted"/>
<dbReference type="AlphaFoldDB" id="A0A2I2GEQ6"/>
<dbReference type="GeneID" id="36550284"/>
<dbReference type="VEuPathDB" id="FungiDB:P170DRAFT_164753"/>
<name>A0A2I2GEQ6_9EURO</name>
<accession>A0A2I2GEQ6</accession>
<dbReference type="RefSeq" id="XP_024706665.1">
    <property type="nucleotide sequence ID" value="XM_024842587.1"/>
</dbReference>
<gene>
    <name evidence="1" type="ORF">P170DRAFT_164753</name>
</gene>
<sequence>MPKARANYIPIGAEEWREDITREDESYKRSRREDDKRHSGVRCTAEMQVGQNDWSEKEPSTWSYSCDPAATTTKNDPPSRYIRLFHKWIARVMSNQSISAAERGFYWSYALGQNGDTRKTRVPYGGAVDVLN</sequence>
<evidence type="ECO:0000313" key="2">
    <source>
        <dbReference type="Proteomes" id="UP000234275"/>
    </source>
</evidence>
<organism evidence="1 2">
    <name type="scientific">Aspergillus steynii IBT 23096</name>
    <dbReference type="NCBI Taxonomy" id="1392250"/>
    <lineage>
        <taxon>Eukaryota</taxon>
        <taxon>Fungi</taxon>
        <taxon>Dikarya</taxon>
        <taxon>Ascomycota</taxon>
        <taxon>Pezizomycotina</taxon>
        <taxon>Eurotiomycetes</taxon>
        <taxon>Eurotiomycetidae</taxon>
        <taxon>Eurotiales</taxon>
        <taxon>Aspergillaceae</taxon>
        <taxon>Aspergillus</taxon>
        <taxon>Aspergillus subgen. Circumdati</taxon>
    </lineage>
</organism>
<keyword evidence="2" id="KW-1185">Reference proteome</keyword>
<protein>
    <submittedName>
        <fullName evidence="1">Uncharacterized protein</fullName>
    </submittedName>
</protein>
<dbReference type="EMBL" id="MSFO01000003">
    <property type="protein sequence ID" value="PLB51363.1"/>
    <property type="molecule type" value="Genomic_DNA"/>
</dbReference>
<evidence type="ECO:0000313" key="1">
    <source>
        <dbReference type="EMBL" id="PLB51363.1"/>
    </source>
</evidence>
<comment type="caution">
    <text evidence="1">The sequence shown here is derived from an EMBL/GenBank/DDBJ whole genome shotgun (WGS) entry which is preliminary data.</text>
</comment>
<dbReference type="Proteomes" id="UP000234275">
    <property type="component" value="Unassembled WGS sequence"/>
</dbReference>